<keyword evidence="3" id="KW-1185">Reference proteome</keyword>
<feature type="compositionally biased region" description="Polar residues" evidence="1">
    <location>
        <begin position="88"/>
        <end position="97"/>
    </location>
</feature>
<name>A0ABD6AY48_9EURY</name>
<reference evidence="2 3" key="1">
    <citation type="journal article" date="2019" name="Int. J. Syst. Evol. Microbiol.">
        <title>The Global Catalogue of Microorganisms (GCM) 10K type strain sequencing project: providing services to taxonomists for standard genome sequencing and annotation.</title>
        <authorList>
            <consortium name="The Broad Institute Genomics Platform"/>
            <consortium name="The Broad Institute Genome Sequencing Center for Infectious Disease"/>
            <person name="Wu L."/>
            <person name="Ma J."/>
        </authorList>
    </citation>
    <scope>NUCLEOTIDE SEQUENCE [LARGE SCALE GENOMIC DNA]</scope>
    <source>
        <strain evidence="2 3">CGMCC 1.12563</strain>
    </source>
</reference>
<evidence type="ECO:0000313" key="3">
    <source>
        <dbReference type="Proteomes" id="UP001597187"/>
    </source>
</evidence>
<dbReference type="Pfam" id="PF25925">
    <property type="entry name" value="DUF7970"/>
    <property type="match status" value="1"/>
</dbReference>
<accession>A0ABD6AY48</accession>
<feature type="compositionally biased region" description="Low complexity" evidence="1">
    <location>
        <begin position="68"/>
        <end position="81"/>
    </location>
</feature>
<organism evidence="2 3">
    <name type="scientific">Halomarina rubra</name>
    <dbReference type="NCBI Taxonomy" id="2071873"/>
    <lineage>
        <taxon>Archaea</taxon>
        <taxon>Methanobacteriati</taxon>
        <taxon>Methanobacteriota</taxon>
        <taxon>Stenosarchaea group</taxon>
        <taxon>Halobacteria</taxon>
        <taxon>Halobacteriales</taxon>
        <taxon>Natronomonadaceae</taxon>
        <taxon>Halomarina</taxon>
    </lineage>
</organism>
<dbReference type="InterPro" id="IPR058276">
    <property type="entry name" value="DUF7970"/>
</dbReference>
<feature type="region of interest" description="Disordered" evidence="1">
    <location>
        <begin position="1"/>
        <end position="108"/>
    </location>
</feature>
<evidence type="ECO:0000313" key="2">
    <source>
        <dbReference type="EMBL" id="MFD1514218.1"/>
    </source>
</evidence>
<feature type="compositionally biased region" description="Basic and acidic residues" evidence="1">
    <location>
        <begin position="16"/>
        <end position="32"/>
    </location>
</feature>
<dbReference type="Proteomes" id="UP001597187">
    <property type="component" value="Unassembled WGS sequence"/>
</dbReference>
<dbReference type="AlphaFoldDB" id="A0ABD6AY48"/>
<proteinExistence type="predicted"/>
<sequence length="179" mass="20056">MSDNPFADLDEEFDGDGDRERTEEESDGRTPEPDTTTSDDDSVADTLASVDEPPVERASGEETEETDSSPSATDADEASTTTDDRGTQRTVDPTTTEAFDYSPEMQQAVYPRPETWDDFEDAMELDMERVFRTYDVRNMSKREIHDALFGFVVDNADEIAERALRARGIEVDGDDEDDD</sequence>
<protein>
    <submittedName>
        <fullName evidence="2">Uncharacterized protein</fullName>
    </submittedName>
</protein>
<dbReference type="RefSeq" id="WP_250874190.1">
    <property type="nucleotide sequence ID" value="NZ_JALXFV010000007.1"/>
</dbReference>
<gene>
    <name evidence="2" type="ORF">ACFSBT_13120</name>
</gene>
<evidence type="ECO:0000256" key="1">
    <source>
        <dbReference type="SAM" id="MobiDB-lite"/>
    </source>
</evidence>
<comment type="caution">
    <text evidence="2">The sequence shown here is derived from an EMBL/GenBank/DDBJ whole genome shotgun (WGS) entry which is preliminary data.</text>
</comment>
<dbReference type="EMBL" id="JBHUDC010000007">
    <property type="protein sequence ID" value="MFD1514218.1"/>
    <property type="molecule type" value="Genomic_DNA"/>
</dbReference>